<dbReference type="Gene3D" id="3.30.370.10">
    <property type="entry name" value="Barstar-like"/>
    <property type="match status" value="1"/>
</dbReference>
<comment type="caution">
    <text evidence="3">The sequence shown here is derived from an EMBL/GenBank/DDBJ whole genome shotgun (WGS) entry which is preliminary data.</text>
</comment>
<dbReference type="RefSeq" id="WP_119792004.1">
    <property type="nucleotide sequence ID" value="NZ_QYZD01000004.1"/>
</dbReference>
<evidence type="ECO:0000313" key="4">
    <source>
        <dbReference type="Proteomes" id="UP000266177"/>
    </source>
</evidence>
<comment type="similarity">
    <text evidence="1">Belongs to the barstar family.</text>
</comment>
<evidence type="ECO:0000256" key="1">
    <source>
        <dbReference type="ARBA" id="ARBA00006845"/>
    </source>
</evidence>
<dbReference type="InterPro" id="IPR000468">
    <property type="entry name" value="Barstar"/>
</dbReference>
<organism evidence="3 4">
    <name type="scientific">Paenibacillus thiaminolyticus</name>
    <name type="common">Bacillus thiaminolyticus</name>
    <dbReference type="NCBI Taxonomy" id="49283"/>
    <lineage>
        <taxon>Bacteria</taxon>
        <taxon>Bacillati</taxon>
        <taxon>Bacillota</taxon>
        <taxon>Bacilli</taxon>
        <taxon>Bacillales</taxon>
        <taxon>Paenibacillaceae</taxon>
        <taxon>Paenibacillus</taxon>
    </lineage>
</organism>
<dbReference type="SUPFAM" id="SSF52038">
    <property type="entry name" value="Barstar-related"/>
    <property type="match status" value="1"/>
</dbReference>
<dbReference type="OrthoDB" id="7575400at2"/>
<protein>
    <submittedName>
        <fullName evidence="3">Barnase inhibitor</fullName>
    </submittedName>
</protein>
<proteinExistence type="inferred from homology"/>
<feature type="domain" description="Barstar (barnase inhibitor)" evidence="2">
    <location>
        <begin position="1"/>
        <end position="87"/>
    </location>
</feature>
<dbReference type="EMBL" id="QYZD01000004">
    <property type="protein sequence ID" value="RJG25141.1"/>
    <property type="molecule type" value="Genomic_DNA"/>
</dbReference>
<dbReference type="InterPro" id="IPR035905">
    <property type="entry name" value="Barstar-like_sf"/>
</dbReference>
<dbReference type="Proteomes" id="UP000266177">
    <property type="component" value="Unassembled WGS sequence"/>
</dbReference>
<gene>
    <name evidence="3" type="ORF">DQX05_06625</name>
</gene>
<dbReference type="Pfam" id="PF01337">
    <property type="entry name" value="Barstar"/>
    <property type="match status" value="1"/>
</dbReference>
<evidence type="ECO:0000259" key="2">
    <source>
        <dbReference type="Pfam" id="PF01337"/>
    </source>
</evidence>
<evidence type="ECO:0000313" key="3">
    <source>
        <dbReference type="EMBL" id="RJG25141.1"/>
    </source>
</evidence>
<accession>A0A3A3GKU4</accession>
<name>A0A3A3GKU4_PANTH</name>
<sequence>MRNVVVEGSSIESKEQLHTFLQESLELPEHYGRNLDALWDCLAGYVELPLTLTWLDYEASEHRLGEYGRKLFQLFEEAAEEIEGFSFVVRA</sequence>
<dbReference type="AlphaFoldDB" id="A0A3A3GKU4"/>
<reference evidence="3 4" key="1">
    <citation type="submission" date="2018-09" db="EMBL/GenBank/DDBJ databases">
        <title>Paenibacillus SK2017-BO5.</title>
        <authorList>
            <person name="Piskunova J.V."/>
            <person name="Dubiley S.A."/>
            <person name="Severinov K.V."/>
        </authorList>
    </citation>
    <scope>NUCLEOTIDE SEQUENCE [LARGE SCALE GENOMIC DNA]</scope>
    <source>
        <strain evidence="3 4">BO5</strain>
    </source>
</reference>